<dbReference type="InterPro" id="IPR001763">
    <property type="entry name" value="Rhodanese-like_dom"/>
</dbReference>
<reference evidence="5" key="1">
    <citation type="submission" date="2023-07" db="EMBL/GenBank/DDBJ databases">
        <title>Genome content predicts the carbon catabolic preferences of heterotrophic bacteria.</title>
        <authorList>
            <person name="Gralka M."/>
        </authorList>
    </citation>
    <scope>NUCLEOTIDE SEQUENCE</scope>
    <source>
        <strain evidence="5">F2M12</strain>
    </source>
</reference>
<dbReference type="AlphaFoldDB" id="A0AAW7YUJ6"/>
<accession>A0AAW7YUJ6</accession>
<dbReference type="PROSITE" id="PS50206">
    <property type="entry name" value="RHODANESE_3"/>
    <property type="match status" value="2"/>
</dbReference>
<keyword evidence="2" id="KW-0677">Repeat</keyword>
<dbReference type="PROSITE" id="PS00683">
    <property type="entry name" value="RHODANESE_2"/>
    <property type="match status" value="1"/>
</dbReference>
<comment type="caution">
    <text evidence="5">The sequence shown here is derived from an EMBL/GenBank/DDBJ whole genome shotgun (WGS) entry which is preliminary data.</text>
</comment>
<dbReference type="SUPFAM" id="SSF52821">
    <property type="entry name" value="Rhodanese/Cell cycle control phosphatase"/>
    <property type="match status" value="2"/>
</dbReference>
<name>A0AAW7YUJ6_9ALTE</name>
<feature type="domain" description="Rhodanese" evidence="4">
    <location>
        <begin position="159"/>
        <end position="272"/>
    </location>
</feature>
<dbReference type="FunFam" id="3.40.250.10:FF:000001">
    <property type="entry name" value="Sulfurtransferase"/>
    <property type="match status" value="1"/>
</dbReference>
<proteinExistence type="predicted"/>
<dbReference type="Gene3D" id="3.40.250.10">
    <property type="entry name" value="Rhodanese-like domain"/>
    <property type="match status" value="2"/>
</dbReference>
<dbReference type="EMBL" id="JAUOQI010000001">
    <property type="protein sequence ID" value="MDO6576004.1"/>
    <property type="molecule type" value="Genomic_DNA"/>
</dbReference>
<dbReference type="Proteomes" id="UP001170717">
    <property type="component" value="Unassembled WGS sequence"/>
</dbReference>
<protein>
    <recommendedName>
        <fullName evidence="3">Sulfurtransferase</fullName>
    </recommendedName>
</protein>
<dbReference type="CDD" id="cd01448">
    <property type="entry name" value="TST_Repeat_1"/>
    <property type="match status" value="1"/>
</dbReference>
<dbReference type="RefSeq" id="WP_303463798.1">
    <property type="nucleotide sequence ID" value="NZ_JAUOPZ010000003.1"/>
</dbReference>
<gene>
    <name evidence="5" type="ORF">Q4527_01320</name>
</gene>
<dbReference type="PANTHER" id="PTHR11364:SF27">
    <property type="entry name" value="SULFURTRANSFERASE"/>
    <property type="match status" value="1"/>
</dbReference>
<evidence type="ECO:0000313" key="6">
    <source>
        <dbReference type="Proteomes" id="UP001170717"/>
    </source>
</evidence>
<dbReference type="GO" id="GO:0004792">
    <property type="term" value="F:thiosulfate-cyanide sulfurtransferase activity"/>
    <property type="evidence" value="ECO:0007669"/>
    <property type="project" value="InterPro"/>
</dbReference>
<dbReference type="PANTHER" id="PTHR11364">
    <property type="entry name" value="THIOSULFATE SULFERTANSFERASE"/>
    <property type="match status" value="1"/>
</dbReference>
<dbReference type="InterPro" id="IPR001307">
    <property type="entry name" value="Thiosulphate_STrfase_CS"/>
</dbReference>
<dbReference type="Pfam" id="PF00581">
    <property type="entry name" value="Rhodanese"/>
    <property type="match status" value="2"/>
</dbReference>
<dbReference type="SMART" id="SM00450">
    <property type="entry name" value="RHOD"/>
    <property type="match status" value="2"/>
</dbReference>
<dbReference type="InterPro" id="IPR036873">
    <property type="entry name" value="Rhodanese-like_dom_sf"/>
</dbReference>
<evidence type="ECO:0000256" key="2">
    <source>
        <dbReference type="ARBA" id="ARBA00022737"/>
    </source>
</evidence>
<evidence type="ECO:0000313" key="5">
    <source>
        <dbReference type="EMBL" id="MDO6576004.1"/>
    </source>
</evidence>
<keyword evidence="1 3" id="KW-0808">Transferase</keyword>
<evidence type="ECO:0000256" key="3">
    <source>
        <dbReference type="RuleBase" id="RU000507"/>
    </source>
</evidence>
<organism evidence="5 6">
    <name type="scientific">Alteromonas stellipolaris</name>
    <dbReference type="NCBI Taxonomy" id="233316"/>
    <lineage>
        <taxon>Bacteria</taxon>
        <taxon>Pseudomonadati</taxon>
        <taxon>Pseudomonadota</taxon>
        <taxon>Gammaproteobacteria</taxon>
        <taxon>Alteromonadales</taxon>
        <taxon>Alteromonadaceae</taxon>
        <taxon>Alteromonas/Salinimonas group</taxon>
        <taxon>Alteromonas</taxon>
    </lineage>
</organism>
<dbReference type="InterPro" id="IPR045078">
    <property type="entry name" value="TST/MPST-like"/>
</dbReference>
<evidence type="ECO:0000256" key="1">
    <source>
        <dbReference type="ARBA" id="ARBA00022679"/>
    </source>
</evidence>
<feature type="domain" description="Rhodanese" evidence="4">
    <location>
        <begin position="13"/>
        <end position="131"/>
    </location>
</feature>
<dbReference type="CDD" id="cd01449">
    <property type="entry name" value="TST_Repeat_2"/>
    <property type="match status" value="1"/>
</dbReference>
<sequence length="274" mass="29824">MSMLVNVQQLATQLQDEPIILVRAVMDDPVTKTPDSRDAMVLPNSVDIDLDGEGSDHTTGFPHSMPAESEFALYLGRQGLTERSSVVVYDTRGMYSAPRVWWMLKAMGHENVKLLNGGQVAWEDQSLPVSEQRIPSHFKYESNAQSKWFVNSSAVIQAINTDAQLVDARSEARFYGKVAEPRPGVRSGHMPGAYNLPFTALLDNGFFLSVEELKGVFANADIDLSKPIICTCGSGVTACIIGVAALMCGASDVAIYDGSWSEWGANATYPVVKD</sequence>
<evidence type="ECO:0000259" key="4">
    <source>
        <dbReference type="PROSITE" id="PS50206"/>
    </source>
</evidence>